<dbReference type="EMBL" id="GBRH01233272">
    <property type="protein sequence ID" value="JAD64623.1"/>
    <property type="molecule type" value="Transcribed_RNA"/>
</dbReference>
<reference evidence="1" key="1">
    <citation type="submission" date="2014-09" db="EMBL/GenBank/DDBJ databases">
        <authorList>
            <person name="Magalhaes I.L.F."/>
            <person name="Oliveira U."/>
            <person name="Santos F.R."/>
            <person name="Vidigal T.H.D.A."/>
            <person name="Brescovit A.D."/>
            <person name="Santos A.J."/>
        </authorList>
    </citation>
    <scope>NUCLEOTIDE SEQUENCE</scope>
    <source>
        <tissue evidence="1">Shoot tissue taken approximately 20 cm above the soil surface</tissue>
    </source>
</reference>
<proteinExistence type="predicted"/>
<accession>A0A0A9BRA0</accession>
<organism evidence="1">
    <name type="scientific">Arundo donax</name>
    <name type="common">Giant reed</name>
    <name type="synonym">Donax arundinaceus</name>
    <dbReference type="NCBI Taxonomy" id="35708"/>
    <lineage>
        <taxon>Eukaryota</taxon>
        <taxon>Viridiplantae</taxon>
        <taxon>Streptophyta</taxon>
        <taxon>Embryophyta</taxon>
        <taxon>Tracheophyta</taxon>
        <taxon>Spermatophyta</taxon>
        <taxon>Magnoliopsida</taxon>
        <taxon>Liliopsida</taxon>
        <taxon>Poales</taxon>
        <taxon>Poaceae</taxon>
        <taxon>PACMAD clade</taxon>
        <taxon>Arundinoideae</taxon>
        <taxon>Arundineae</taxon>
        <taxon>Arundo</taxon>
    </lineage>
</organism>
<protein>
    <submittedName>
        <fullName evidence="1">Uncharacterized protein</fullName>
    </submittedName>
</protein>
<sequence length="31" mass="3614">MSDFTEYCPRRAYSGAMYPYVPTTRFVVSCD</sequence>
<reference evidence="1" key="2">
    <citation type="journal article" date="2015" name="Data Brief">
        <title>Shoot transcriptome of the giant reed, Arundo donax.</title>
        <authorList>
            <person name="Barrero R.A."/>
            <person name="Guerrero F.D."/>
            <person name="Moolhuijzen P."/>
            <person name="Goolsby J.A."/>
            <person name="Tidwell J."/>
            <person name="Bellgard S.E."/>
            <person name="Bellgard M.I."/>
        </authorList>
    </citation>
    <scope>NUCLEOTIDE SEQUENCE</scope>
    <source>
        <tissue evidence="1">Shoot tissue taken approximately 20 cm above the soil surface</tissue>
    </source>
</reference>
<dbReference type="AlphaFoldDB" id="A0A0A9BRA0"/>
<name>A0A0A9BRA0_ARUDO</name>
<evidence type="ECO:0000313" key="1">
    <source>
        <dbReference type="EMBL" id="JAD64623.1"/>
    </source>
</evidence>